<protein>
    <submittedName>
        <fullName evidence="2">Uncharacterized protein</fullName>
    </submittedName>
</protein>
<name>A0A9P3CCG9_ASPVI</name>
<proteinExistence type="predicted"/>
<keyword evidence="3" id="KW-1185">Reference proteome</keyword>
<evidence type="ECO:0000313" key="2">
    <source>
        <dbReference type="EMBL" id="GIK07644.1"/>
    </source>
</evidence>
<reference evidence="2 3" key="1">
    <citation type="submission" date="2021-02" db="EMBL/GenBank/DDBJ databases">
        <title>Pan-genome distribution and transcriptional activeness of fungal secondary metabolism genes in Aspergillus section Fumigati.</title>
        <authorList>
            <person name="Takahashi H."/>
            <person name="Umemura M."/>
            <person name="Ninomiya A."/>
            <person name="Kusuya Y."/>
            <person name="Urayama S."/>
            <person name="Shimizu M."/>
            <person name="Watanabe A."/>
            <person name="Kamei K."/>
            <person name="Yaguchi T."/>
            <person name="Hagiwara D."/>
        </authorList>
    </citation>
    <scope>NUCLEOTIDE SEQUENCE [LARGE SCALE GENOMIC DNA]</scope>
    <source>
        <strain evidence="2 3">IFM 47045</strain>
    </source>
</reference>
<feature type="region of interest" description="Disordered" evidence="1">
    <location>
        <begin position="1"/>
        <end position="26"/>
    </location>
</feature>
<evidence type="ECO:0000256" key="1">
    <source>
        <dbReference type="SAM" id="MobiDB-lite"/>
    </source>
</evidence>
<evidence type="ECO:0000313" key="3">
    <source>
        <dbReference type="Proteomes" id="UP000710440"/>
    </source>
</evidence>
<comment type="caution">
    <text evidence="2">The sequence shown here is derived from an EMBL/GenBank/DDBJ whole genome shotgun (WGS) entry which is preliminary data.</text>
</comment>
<dbReference type="GeneID" id="66931292"/>
<dbReference type="RefSeq" id="XP_043130830.1">
    <property type="nucleotide sequence ID" value="XM_043274895.1"/>
</dbReference>
<gene>
    <name evidence="2" type="ORF">Aspvir_003310</name>
</gene>
<dbReference type="AlphaFoldDB" id="A0A9P3CCG9"/>
<dbReference type="EMBL" id="BOPL01000014">
    <property type="protein sequence ID" value="GIK07644.1"/>
    <property type="molecule type" value="Genomic_DNA"/>
</dbReference>
<accession>A0A9P3CCG9</accession>
<sequence>MTSLTTTDRSIDQTAEAGFGLYPTTPPTPPIVLSRVISSRRVGEGSSEEDYAKRSLNLSQLHQWYANVSEPIQEGATQDW</sequence>
<organism evidence="2 3">
    <name type="scientific">Aspergillus viridinutans</name>
    <dbReference type="NCBI Taxonomy" id="75553"/>
    <lineage>
        <taxon>Eukaryota</taxon>
        <taxon>Fungi</taxon>
        <taxon>Dikarya</taxon>
        <taxon>Ascomycota</taxon>
        <taxon>Pezizomycotina</taxon>
        <taxon>Eurotiomycetes</taxon>
        <taxon>Eurotiomycetidae</taxon>
        <taxon>Eurotiales</taxon>
        <taxon>Aspergillaceae</taxon>
        <taxon>Aspergillus</taxon>
        <taxon>Aspergillus subgen. Fumigati</taxon>
    </lineage>
</organism>
<dbReference type="Proteomes" id="UP000710440">
    <property type="component" value="Unassembled WGS sequence"/>
</dbReference>